<protein>
    <submittedName>
        <fullName evidence="1">Uncharacterized protein</fullName>
    </submittedName>
</protein>
<name>W8CYG3_9CAUD</name>
<reference evidence="1 2" key="1">
    <citation type="journal article" date="2014" name="J. Gen. Virol.">
        <title>Genomic analysis of a phage and prophage from a Bacillus thuringiensis strain.</title>
        <authorList>
            <person name="Yuan Y."/>
            <person name="Gao M."/>
            <person name="Peng Q."/>
            <person name="Wu D."/>
            <person name="Liu P."/>
            <person name="Wu Y."/>
        </authorList>
    </citation>
    <scope>NUCLEOTIDE SEQUENCE [LARGE SCALE GENOMIC DNA]</scope>
</reference>
<evidence type="ECO:0000313" key="2">
    <source>
        <dbReference type="Proteomes" id="UP000202492"/>
    </source>
</evidence>
<gene>
    <name evidence="1" type="ORF">phiCM3_gp31</name>
</gene>
<proteinExistence type="predicted"/>
<keyword evidence="2" id="KW-1185">Reference proteome</keyword>
<accession>W8CYG3</accession>
<dbReference type="KEGG" id="vg:18505551"/>
<dbReference type="GeneID" id="18505551"/>
<dbReference type="OrthoDB" id="27745at10239"/>
<dbReference type="EMBL" id="KF296718">
    <property type="protein sequence ID" value="AGV99459.1"/>
    <property type="molecule type" value="Genomic_DNA"/>
</dbReference>
<sequence>MELNGLIGGIEMTKEEIVELFLNTIDETKPELIEEYIEESFRI</sequence>
<organism evidence="1 2">
    <name type="scientific">Bacillus phage phiCM3</name>
    <dbReference type="NCBI Taxonomy" id="1357713"/>
    <lineage>
        <taxon>Viruses</taxon>
        <taxon>Duplodnaviria</taxon>
        <taxon>Heunggongvirae</taxon>
        <taxon>Uroviricota</taxon>
        <taxon>Caudoviricetes</taxon>
        <taxon>Camtrevirus</taxon>
        <taxon>Camtrevirus CM3</taxon>
    </lineage>
</organism>
<dbReference type="Proteomes" id="UP000202492">
    <property type="component" value="Segment"/>
</dbReference>
<dbReference type="RefSeq" id="YP_009009175.1">
    <property type="nucleotide sequence ID" value="NC_023599.1"/>
</dbReference>
<evidence type="ECO:0000313" key="1">
    <source>
        <dbReference type="EMBL" id="AGV99459.1"/>
    </source>
</evidence>